<comment type="caution">
    <text evidence="2">The sequence shown here is derived from an EMBL/GenBank/DDBJ whole genome shotgun (WGS) entry which is preliminary data.</text>
</comment>
<reference evidence="3" key="1">
    <citation type="journal article" date="2023" name="Commun. Biol.">
        <title>Genome analysis of Parmales, the sister group of diatoms, reveals the evolutionary specialization of diatoms from phago-mixotrophs to photoautotrophs.</title>
        <authorList>
            <person name="Ban H."/>
            <person name="Sato S."/>
            <person name="Yoshikawa S."/>
            <person name="Yamada K."/>
            <person name="Nakamura Y."/>
            <person name="Ichinomiya M."/>
            <person name="Sato N."/>
            <person name="Blanc-Mathieu R."/>
            <person name="Endo H."/>
            <person name="Kuwata A."/>
            <person name="Ogata H."/>
        </authorList>
    </citation>
    <scope>NUCLEOTIDE SEQUENCE [LARGE SCALE GENOMIC DNA]</scope>
</reference>
<evidence type="ECO:0000259" key="1">
    <source>
        <dbReference type="Pfam" id="PF08241"/>
    </source>
</evidence>
<dbReference type="InterPro" id="IPR013216">
    <property type="entry name" value="Methyltransf_11"/>
</dbReference>
<feature type="domain" description="Methyltransferase type 11" evidence="1">
    <location>
        <begin position="170"/>
        <end position="217"/>
    </location>
</feature>
<dbReference type="Pfam" id="PF08241">
    <property type="entry name" value="Methyltransf_11"/>
    <property type="match status" value="1"/>
</dbReference>
<protein>
    <recommendedName>
        <fullName evidence="1">Methyltransferase type 11 domain-containing protein</fullName>
    </recommendedName>
</protein>
<proteinExistence type="predicted"/>
<name>A0A9W7GE02_9STRA</name>
<sequence>MAASDSFTSLPRYVDETIDMQYSDLPRSTGLLVRRYTGENTPFIFKKTPVKLQGRFARLPLSTALKPTDMGRADEHKDLEFYTVPRFVYHIDEGASAALTNYYKEAIPGGSRVLDICSSWVSHYPGGEGFKGRMERVEGYGINPLELKANNQLTGWKNGDLNPTDKITGADAPIRLPYEDSSFDVVTCVVSVDYLKRPVEVISEVNRVLKPGGKVIFSQSNRFFPSKVVNIWLNLTDEQRLELIEGYLTWAGGFEKIDCWDITPGGGNDPMWIVEAKKQV</sequence>
<dbReference type="Gene3D" id="3.40.50.150">
    <property type="entry name" value="Vaccinia Virus protein VP39"/>
    <property type="match status" value="1"/>
</dbReference>
<keyword evidence="3" id="KW-1185">Reference proteome</keyword>
<evidence type="ECO:0000313" key="3">
    <source>
        <dbReference type="Proteomes" id="UP001165065"/>
    </source>
</evidence>
<dbReference type="PANTHER" id="PTHR43036:SF2">
    <property type="entry name" value="OS04G0481300 PROTEIN"/>
    <property type="match status" value="1"/>
</dbReference>
<dbReference type="OrthoDB" id="2013972at2759"/>
<dbReference type="PANTHER" id="PTHR43036">
    <property type="entry name" value="OSJNBB0011N17.9 PROTEIN"/>
    <property type="match status" value="1"/>
</dbReference>
<evidence type="ECO:0000313" key="2">
    <source>
        <dbReference type="EMBL" id="GMI44084.1"/>
    </source>
</evidence>
<organism evidence="2 3">
    <name type="scientific">Triparma columacea</name>
    <dbReference type="NCBI Taxonomy" id="722753"/>
    <lineage>
        <taxon>Eukaryota</taxon>
        <taxon>Sar</taxon>
        <taxon>Stramenopiles</taxon>
        <taxon>Ochrophyta</taxon>
        <taxon>Bolidophyceae</taxon>
        <taxon>Parmales</taxon>
        <taxon>Triparmaceae</taxon>
        <taxon>Triparma</taxon>
    </lineage>
</organism>
<dbReference type="EMBL" id="BRYA01001469">
    <property type="protein sequence ID" value="GMI44084.1"/>
    <property type="molecule type" value="Genomic_DNA"/>
</dbReference>
<dbReference type="InterPro" id="IPR029063">
    <property type="entry name" value="SAM-dependent_MTases_sf"/>
</dbReference>
<dbReference type="Proteomes" id="UP001165065">
    <property type="component" value="Unassembled WGS sequence"/>
</dbReference>
<dbReference type="CDD" id="cd02440">
    <property type="entry name" value="AdoMet_MTases"/>
    <property type="match status" value="1"/>
</dbReference>
<dbReference type="GO" id="GO:0008757">
    <property type="term" value="F:S-adenosylmethionine-dependent methyltransferase activity"/>
    <property type="evidence" value="ECO:0007669"/>
    <property type="project" value="InterPro"/>
</dbReference>
<dbReference type="SUPFAM" id="SSF53335">
    <property type="entry name" value="S-adenosyl-L-methionine-dependent methyltransferases"/>
    <property type="match status" value="1"/>
</dbReference>
<dbReference type="AlphaFoldDB" id="A0A9W7GE02"/>
<accession>A0A9W7GE02</accession>
<gene>
    <name evidence="2" type="ORF">TrCOL_g9233</name>
</gene>